<organism evidence="1 2">
    <name type="scientific">Brevibacillus reuszeri</name>
    <dbReference type="NCBI Taxonomy" id="54915"/>
    <lineage>
        <taxon>Bacteria</taxon>
        <taxon>Bacillati</taxon>
        <taxon>Bacillota</taxon>
        <taxon>Bacilli</taxon>
        <taxon>Bacillales</taxon>
        <taxon>Paenibacillaceae</taxon>
        <taxon>Brevibacillus</taxon>
    </lineage>
</organism>
<reference evidence="1 2" key="1">
    <citation type="submission" date="2019-06" db="EMBL/GenBank/DDBJ databases">
        <title>Whole genome shotgun sequence of Brevibacillus reuszeri NBRC 15719.</title>
        <authorList>
            <person name="Hosoyama A."/>
            <person name="Uohara A."/>
            <person name="Ohji S."/>
            <person name="Ichikawa N."/>
        </authorList>
    </citation>
    <scope>NUCLEOTIDE SEQUENCE [LARGE SCALE GENOMIC DNA]</scope>
    <source>
        <strain evidence="1 2">NBRC 15719</strain>
    </source>
</reference>
<gene>
    <name evidence="1" type="ORF">BRE01_65650</name>
</gene>
<sequence>MDSPITSTTDEVLAKLPSFASGTYYFRIIVEGGQRAGISNITSKYIE</sequence>
<comment type="caution">
    <text evidence="1">The sequence shown here is derived from an EMBL/GenBank/DDBJ whole genome shotgun (WGS) entry which is preliminary data.</text>
</comment>
<dbReference type="RefSeq" id="WP_161807275.1">
    <property type="nucleotide sequence ID" value="NZ_BJON01000036.1"/>
</dbReference>
<accession>A0ABQ0TY99</accession>
<keyword evidence="2" id="KW-1185">Reference proteome</keyword>
<name>A0ABQ0TY99_9BACL</name>
<protein>
    <submittedName>
        <fullName evidence="1">Uncharacterized protein</fullName>
    </submittedName>
</protein>
<evidence type="ECO:0000313" key="1">
    <source>
        <dbReference type="EMBL" id="GED72863.1"/>
    </source>
</evidence>
<proteinExistence type="predicted"/>
<dbReference type="EMBL" id="BJON01000036">
    <property type="protein sequence ID" value="GED72863.1"/>
    <property type="molecule type" value="Genomic_DNA"/>
</dbReference>
<dbReference type="Proteomes" id="UP000319578">
    <property type="component" value="Unassembled WGS sequence"/>
</dbReference>
<evidence type="ECO:0000313" key="2">
    <source>
        <dbReference type="Proteomes" id="UP000319578"/>
    </source>
</evidence>